<feature type="region of interest" description="Disordered" evidence="1">
    <location>
        <begin position="963"/>
        <end position="1033"/>
    </location>
</feature>
<sequence length="1033" mass="111149">MEIYASLFRGVKAHHLISSSAQLAQQPNPPSISAAPGDGFGGAGQGRSGGSAGAARSNGPDAQGIGGSGSGSGTRDPLKDARQVRAAAAAKRHGRFGGVFVKRGSAEDQTHSVVVGNPKKDSLPVIRAPAKTNNFQKKKPKEGPVAKPGLSTLAGLKAGLEGLLDGGYNRLMGVVRKQLEPGLGISRLDRPDFLHFFYLAHLATGFVRLQQETSVKEKRAKQKENRSAEEMAGAGTDGKSPFLQISATMGWDTFAIVQKLWLSTIDLPTNAPEKDWDMQASALRLLKEMLFTLDMAQLVGSAADRQASDRLQRRLLHDDQKESGLLPVRGRLIKDGTAHQGASKGEEGNQSQDAAAAASPAASGPASGPASGRDRHDPFEEAEMEELAEEKRRLTKEVAYDLLQRLRQELAFPAVVHFYTWLLRGYSTNGSFLNHCLLSFLKRIAAPEALNLEAMLYQLSVLRIFHQMLGDAAFRKQSSSGPLLHFSTSIVRNLFKRLAPPAVPPVVTPQPAQDHPPGDDEAEAESHPTEEDIRHAEAERRREAQAQEGLSCMMFVELLFWKNSREAMDIRNEYHWRPEPVRKVRGRGKHGSGSEGSDDDGHCASRAVFTPAQVDRLVELWEEHGGSAASGKDTLAAILPDFENGSVPKARIARQLKMLGLKRGALAQAQEGRLREGWEKWGGQRQAGQLITDFLGQGVKKSTVNKYLRKLGLRSQGKRAKGQNMDGLSDDASSSDSSGGSGSDSGTHSAEPARKHATDPGAASRPQQAGSSPSQASIDCSEELRGGSVVQQGGESDTAWSNRPAEETRVQGHDPASNEARKRQRKLSKHRRRDQGERLVQGEDRPQDAAGARKHAKRASGKQAKARASSKTQQRQRDGSGSSSEGGSAAQPALRLIAMSDDDDSDVAEKQQSKKSRMSEASPAADRVFSQVVAMASGVSQYEHGESPLKVVENAAGAIHMSERAQGASKARLKGSQRSAMETLRAARQEQKSDSNAGPIGIAFPMQPNGAHNMKERQEDAKAVSIMATPAGD</sequence>
<dbReference type="InterPro" id="IPR044998">
    <property type="entry name" value="Timeless"/>
</dbReference>
<dbReference type="EMBL" id="JALJOV010000398">
    <property type="protein sequence ID" value="KAK9864055.1"/>
    <property type="molecule type" value="Genomic_DNA"/>
</dbReference>
<dbReference type="AlphaFoldDB" id="A0AAW1T3G9"/>
<feature type="compositionally biased region" description="Low complexity" evidence="1">
    <location>
        <begin position="761"/>
        <end position="777"/>
    </location>
</feature>
<feature type="region of interest" description="Disordered" evidence="1">
    <location>
        <begin position="502"/>
        <end position="544"/>
    </location>
</feature>
<feature type="compositionally biased region" description="Basic residues" evidence="1">
    <location>
        <begin position="822"/>
        <end position="833"/>
    </location>
</feature>
<feature type="region of interest" description="Disordered" evidence="1">
    <location>
        <begin position="20"/>
        <end position="90"/>
    </location>
</feature>
<dbReference type="PANTHER" id="PTHR22940:SF4">
    <property type="entry name" value="PROTEIN TIMELESS HOMOLOG"/>
    <property type="match status" value="1"/>
</dbReference>
<feature type="compositionally biased region" description="Low complexity" evidence="1">
    <location>
        <begin position="354"/>
        <end position="371"/>
    </location>
</feature>
<dbReference type="Proteomes" id="UP001485043">
    <property type="component" value="Unassembled WGS sequence"/>
</dbReference>
<organism evidence="2 3">
    <name type="scientific">Apatococcus fuscideae</name>
    <dbReference type="NCBI Taxonomy" id="2026836"/>
    <lineage>
        <taxon>Eukaryota</taxon>
        <taxon>Viridiplantae</taxon>
        <taxon>Chlorophyta</taxon>
        <taxon>core chlorophytes</taxon>
        <taxon>Trebouxiophyceae</taxon>
        <taxon>Chlorellales</taxon>
        <taxon>Chlorellaceae</taxon>
        <taxon>Apatococcus</taxon>
    </lineage>
</organism>
<dbReference type="GO" id="GO:0031298">
    <property type="term" value="C:replication fork protection complex"/>
    <property type="evidence" value="ECO:0007669"/>
    <property type="project" value="TreeGrafter"/>
</dbReference>
<keyword evidence="3" id="KW-1185">Reference proteome</keyword>
<gene>
    <name evidence="2" type="ORF">WJX84_005214</name>
</gene>
<reference evidence="2 3" key="1">
    <citation type="journal article" date="2024" name="Nat. Commun.">
        <title>Phylogenomics reveals the evolutionary origins of lichenization in chlorophyte algae.</title>
        <authorList>
            <person name="Puginier C."/>
            <person name="Libourel C."/>
            <person name="Otte J."/>
            <person name="Skaloud P."/>
            <person name="Haon M."/>
            <person name="Grisel S."/>
            <person name="Petersen M."/>
            <person name="Berrin J.G."/>
            <person name="Delaux P.M."/>
            <person name="Dal Grande F."/>
            <person name="Keller J."/>
        </authorList>
    </citation>
    <scope>NUCLEOTIDE SEQUENCE [LARGE SCALE GENOMIC DNA]</scope>
    <source>
        <strain evidence="2 3">SAG 2523</strain>
    </source>
</reference>
<feature type="region of interest" description="Disordered" evidence="1">
    <location>
        <begin position="714"/>
        <end position="926"/>
    </location>
</feature>
<feature type="region of interest" description="Disordered" evidence="1">
    <location>
        <begin position="583"/>
        <end position="604"/>
    </location>
</feature>
<accession>A0AAW1T3G9</accession>
<evidence type="ECO:0000313" key="2">
    <source>
        <dbReference type="EMBL" id="KAK9864055.1"/>
    </source>
</evidence>
<dbReference type="GO" id="GO:0003677">
    <property type="term" value="F:DNA binding"/>
    <property type="evidence" value="ECO:0007669"/>
    <property type="project" value="TreeGrafter"/>
</dbReference>
<comment type="caution">
    <text evidence="2">The sequence shown here is derived from an EMBL/GenBank/DDBJ whole genome shotgun (WGS) entry which is preliminary data.</text>
</comment>
<evidence type="ECO:0000313" key="3">
    <source>
        <dbReference type="Proteomes" id="UP001485043"/>
    </source>
</evidence>
<feature type="compositionally biased region" description="Polar residues" evidence="1">
    <location>
        <begin position="789"/>
        <end position="801"/>
    </location>
</feature>
<feature type="compositionally biased region" description="Basic and acidic residues" evidence="1">
    <location>
        <begin position="524"/>
        <end position="544"/>
    </location>
</feature>
<evidence type="ECO:0000256" key="1">
    <source>
        <dbReference type="SAM" id="MobiDB-lite"/>
    </source>
</evidence>
<name>A0AAW1T3G9_9CHLO</name>
<proteinExistence type="predicted"/>
<feature type="compositionally biased region" description="Basic and acidic residues" evidence="1">
    <location>
        <begin position="834"/>
        <end position="847"/>
    </location>
</feature>
<feature type="compositionally biased region" description="Low complexity" evidence="1">
    <location>
        <begin position="879"/>
        <end position="888"/>
    </location>
</feature>
<dbReference type="GO" id="GO:0043111">
    <property type="term" value="P:replication fork arrest"/>
    <property type="evidence" value="ECO:0007669"/>
    <property type="project" value="TreeGrafter"/>
</dbReference>
<protein>
    <submittedName>
        <fullName evidence="2">Uncharacterized protein</fullName>
    </submittedName>
</protein>
<dbReference type="GO" id="GO:0006281">
    <property type="term" value="P:DNA repair"/>
    <property type="evidence" value="ECO:0007669"/>
    <property type="project" value="TreeGrafter"/>
</dbReference>
<dbReference type="GO" id="GO:0000076">
    <property type="term" value="P:DNA replication checkpoint signaling"/>
    <property type="evidence" value="ECO:0007669"/>
    <property type="project" value="TreeGrafter"/>
</dbReference>
<dbReference type="PANTHER" id="PTHR22940">
    <property type="entry name" value="TIMEOUT/TIMELESS-2"/>
    <property type="match status" value="1"/>
</dbReference>
<feature type="compositionally biased region" description="Gly residues" evidence="1">
    <location>
        <begin position="38"/>
        <end position="52"/>
    </location>
</feature>
<feature type="region of interest" description="Disordered" evidence="1">
    <location>
        <begin position="337"/>
        <end position="376"/>
    </location>
</feature>
<feature type="compositionally biased region" description="Low complexity" evidence="1">
    <location>
        <begin position="726"/>
        <end position="738"/>
    </location>
</feature>
<feature type="compositionally biased region" description="Basic and acidic residues" evidence="1">
    <location>
        <begin position="1013"/>
        <end position="1022"/>
    </location>
</feature>